<evidence type="ECO:0000313" key="2">
    <source>
        <dbReference type="Proteomes" id="UP000002706"/>
    </source>
</evidence>
<gene>
    <name evidence="1" type="ordered locus">CHY_0558</name>
</gene>
<dbReference type="Proteomes" id="UP000002706">
    <property type="component" value="Chromosome"/>
</dbReference>
<proteinExistence type="predicted"/>
<dbReference type="InParanoid" id="Q3AEL8"/>
<protein>
    <submittedName>
        <fullName evidence="1">Uncharacterized protein</fullName>
    </submittedName>
</protein>
<organism evidence="1 2">
    <name type="scientific">Carboxydothermus hydrogenoformans (strain ATCC BAA-161 / DSM 6008 / Z-2901)</name>
    <dbReference type="NCBI Taxonomy" id="246194"/>
    <lineage>
        <taxon>Bacteria</taxon>
        <taxon>Bacillati</taxon>
        <taxon>Bacillota</taxon>
        <taxon>Clostridia</taxon>
        <taxon>Thermoanaerobacterales</taxon>
        <taxon>Thermoanaerobacteraceae</taxon>
        <taxon>Carboxydothermus</taxon>
    </lineage>
</organism>
<sequence length="30" mass="3587">MLKRKMPLLSRMIDKFSGKIRKNRIKGVIK</sequence>
<name>Q3AEL8_CARHZ</name>
<dbReference type="EMBL" id="CP000141">
    <property type="protein sequence ID" value="ABB15684.1"/>
    <property type="molecule type" value="Genomic_DNA"/>
</dbReference>
<evidence type="ECO:0000313" key="1">
    <source>
        <dbReference type="EMBL" id="ABB15684.1"/>
    </source>
</evidence>
<dbReference type="KEGG" id="chy:CHY_0558"/>
<keyword evidence="2" id="KW-1185">Reference proteome</keyword>
<accession>Q3AEL8</accession>
<reference evidence="1 2" key="1">
    <citation type="journal article" date="2005" name="PLoS Genet.">
        <title>Life in hot carbon monoxide: the complete genome sequence of Carboxydothermus hydrogenoformans Z-2901.</title>
        <authorList>
            <person name="Wu M."/>
            <person name="Ren Q."/>
            <person name="Durkin A.S."/>
            <person name="Daugherty S.C."/>
            <person name="Brinkac L.M."/>
            <person name="Dodson R.J."/>
            <person name="Madupu R."/>
            <person name="Sullivan S.A."/>
            <person name="Kolonay J.F."/>
            <person name="Haft D.H."/>
            <person name="Nelson W.C."/>
            <person name="Tallon L.J."/>
            <person name="Jones K.M."/>
            <person name="Ulrich L.E."/>
            <person name="Gonzalez J.M."/>
            <person name="Zhulin I.B."/>
            <person name="Robb F.T."/>
            <person name="Eisen J.A."/>
        </authorList>
    </citation>
    <scope>NUCLEOTIDE SEQUENCE [LARGE SCALE GENOMIC DNA]</scope>
    <source>
        <strain evidence="2">ATCC BAA-161 / DSM 6008 / Z-2901</strain>
    </source>
</reference>
<dbReference type="HOGENOM" id="CLU_3402733_0_0_9"/>
<dbReference type="AlphaFoldDB" id="Q3AEL8"/>